<evidence type="ECO:0000313" key="1">
    <source>
        <dbReference type="EMBL" id="EGV91821.1"/>
    </source>
</evidence>
<dbReference type="STRING" id="10029.G3HFX1"/>
<name>G3HFX1_CRIGR</name>
<evidence type="ECO:0000313" key="2">
    <source>
        <dbReference type="Proteomes" id="UP000001075"/>
    </source>
</evidence>
<proteinExistence type="predicted"/>
<dbReference type="Proteomes" id="UP000001075">
    <property type="component" value="Unassembled WGS sequence"/>
</dbReference>
<dbReference type="AlphaFoldDB" id="G3HFX1"/>
<dbReference type="InParanoid" id="G3HFX1"/>
<sequence>MNEREQSHLLADVSLICFSPPHHPPPAPEEKEVIKGQYGKLTDAYGCLGELRLKSGGEERERDGSSLIVACLEQRRAWFPALDAGKFTCLVFQT</sequence>
<dbReference type="EMBL" id="JH000339">
    <property type="protein sequence ID" value="EGV91821.1"/>
    <property type="molecule type" value="Genomic_DNA"/>
</dbReference>
<protein>
    <submittedName>
        <fullName evidence="1">Synaptojanin-2</fullName>
    </submittedName>
</protein>
<accession>G3HFX1</accession>
<gene>
    <name evidence="1" type="ORF">I79_009488</name>
</gene>
<reference evidence="2" key="1">
    <citation type="journal article" date="2011" name="Nat. Biotechnol.">
        <title>The genomic sequence of the Chinese hamster ovary (CHO)-K1 cell line.</title>
        <authorList>
            <person name="Xu X."/>
            <person name="Nagarajan H."/>
            <person name="Lewis N.E."/>
            <person name="Pan S."/>
            <person name="Cai Z."/>
            <person name="Liu X."/>
            <person name="Chen W."/>
            <person name="Xie M."/>
            <person name="Wang W."/>
            <person name="Hammond S."/>
            <person name="Andersen M.R."/>
            <person name="Neff N."/>
            <person name="Passarelli B."/>
            <person name="Koh W."/>
            <person name="Fan H.C."/>
            <person name="Wang J."/>
            <person name="Gui Y."/>
            <person name="Lee K.H."/>
            <person name="Betenbaugh M.J."/>
            <person name="Quake S.R."/>
            <person name="Famili I."/>
            <person name="Palsson B.O."/>
            <person name="Wang J."/>
        </authorList>
    </citation>
    <scope>NUCLEOTIDE SEQUENCE [LARGE SCALE GENOMIC DNA]</scope>
    <source>
        <strain evidence="2">CHO K1 cell line</strain>
    </source>
</reference>
<organism evidence="1 2">
    <name type="scientific">Cricetulus griseus</name>
    <name type="common">Chinese hamster</name>
    <name type="synonym">Cricetulus barabensis griseus</name>
    <dbReference type="NCBI Taxonomy" id="10029"/>
    <lineage>
        <taxon>Eukaryota</taxon>
        <taxon>Metazoa</taxon>
        <taxon>Chordata</taxon>
        <taxon>Craniata</taxon>
        <taxon>Vertebrata</taxon>
        <taxon>Euteleostomi</taxon>
        <taxon>Mammalia</taxon>
        <taxon>Eutheria</taxon>
        <taxon>Euarchontoglires</taxon>
        <taxon>Glires</taxon>
        <taxon>Rodentia</taxon>
        <taxon>Myomorpha</taxon>
        <taxon>Muroidea</taxon>
        <taxon>Cricetidae</taxon>
        <taxon>Cricetinae</taxon>
        <taxon>Cricetulus</taxon>
    </lineage>
</organism>